<name>A0A0M2K7T3_9MYCO</name>
<dbReference type="InterPro" id="IPR045324">
    <property type="entry name" value="Small_multidrug_res"/>
</dbReference>
<dbReference type="PANTHER" id="PTHR30561">
    <property type="entry name" value="SMR FAMILY PROTON-DEPENDENT DRUG EFFLUX TRANSPORTER SUGE"/>
    <property type="match status" value="1"/>
</dbReference>
<comment type="subcellular location">
    <subcellularLocation>
        <location evidence="1 9">Cell membrane</location>
        <topology evidence="1 9">Multi-pass membrane protein</topology>
    </subcellularLocation>
</comment>
<dbReference type="GO" id="GO:0031460">
    <property type="term" value="P:glycine betaine transport"/>
    <property type="evidence" value="ECO:0007669"/>
    <property type="project" value="TreeGrafter"/>
</dbReference>
<accession>A0A0M2K7T3</accession>
<comment type="similarity">
    <text evidence="2">Belongs to the drug/metabolite transporter (DMT) superfamily. Small multidrug resistance (SMR) (TC 2.A.7.1) family. Mmr subfamily.</text>
</comment>
<evidence type="ECO:0000256" key="9">
    <source>
        <dbReference type="RuleBase" id="RU003942"/>
    </source>
</evidence>
<evidence type="ECO:0000256" key="10">
    <source>
        <dbReference type="SAM" id="Phobius"/>
    </source>
</evidence>
<dbReference type="GO" id="GO:0015220">
    <property type="term" value="F:choline transmembrane transporter activity"/>
    <property type="evidence" value="ECO:0007669"/>
    <property type="project" value="TreeGrafter"/>
</dbReference>
<dbReference type="InterPro" id="IPR037185">
    <property type="entry name" value="EmrE-like"/>
</dbReference>
<keyword evidence="8" id="KW-0046">Antibiotic resistance</keyword>
<dbReference type="PANTHER" id="PTHR30561:SF1">
    <property type="entry name" value="MULTIDRUG TRANSPORTER EMRE"/>
    <property type="match status" value="1"/>
</dbReference>
<dbReference type="GO" id="GO:0015199">
    <property type="term" value="F:amino-acid betaine transmembrane transporter activity"/>
    <property type="evidence" value="ECO:0007669"/>
    <property type="project" value="TreeGrafter"/>
</dbReference>
<dbReference type="PATRIC" id="fig|1807.13.peg.1818"/>
<feature type="transmembrane region" description="Helical" evidence="10">
    <location>
        <begin position="83"/>
        <end position="101"/>
    </location>
</feature>
<dbReference type="Gene3D" id="1.10.3730.20">
    <property type="match status" value="1"/>
</dbReference>
<dbReference type="RefSeq" id="WP_046361785.1">
    <property type="nucleotide sequence ID" value="NZ_LAUZ02000015.1"/>
</dbReference>
<dbReference type="SUPFAM" id="SSF103481">
    <property type="entry name" value="Multidrug resistance efflux transporter EmrE"/>
    <property type="match status" value="1"/>
</dbReference>
<evidence type="ECO:0000256" key="3">
    <source>
        <dbReference type="ARBA" id="ARBA00022448"/>
    </source>
</evidence>
<evidence type="ECO:0000256" key="7">
    <source>
        <dbReference type="ARBA" id="ARBA00023136"/>
    </source>
</evidence>
<evidence type="ECO:0000256" key="1">
    <source>
        <dbReference type="ARBA" id="ARBA00004651"/>
    </source>
</evidence>
<protein>
    <submittedName>
        <fullName evidence="11">Cation transporter</fullName>
    </submittedName>
</protein>
<evidence type="ECO:0000256" key="5">
    <source>
        <dbReference type="ARBA" id="ARBA00022692"/>
    </source>
</evidence>
<keyword evidence="6 10" id="KW-1133">Transmembrane helix</keyword>
<dbReference type="OrthoDB" id="3175079at2"/>
<feature type="transmembrane region" description="Helical" evidence="10">
    <location>
        <begin position="58"/>
        <end position="77"/>
    </location>
</feature>
<proteinExistence type="inferred from homology"/>
<evidence type="ECO:0000256" key="2">
    <source>
        <dbReference type="ARBA" id="ARBA00007822"/>
    </source>
</evidence>
<organism evidence="11 12">
    <name type="scientific">Mycolicibacterium obuense</name>
    <dbReference type="NCBI Taxonomy" id="1807"/>
    <lineage>
        <taxon>Bacteria</taxon>
        <taxon>Bacillati</taxon>
        <taxon>Actinomycetota</taxon>
        <taxon>Actinomycetes</taxon>
        <taxon>Mycobacteriales</taxon>
        <taxon>Mycobacteriaceae</taxon>
        <taxon>Mycolicibacterium</taxon>
    </lineage>
</organism>
<dbReference type="Proteomes" id="UP000034150">
    <property type="component" value="Unassembled WGS sequence"/>
</dbReference>
<keyword evidence="3" id="KW-0813">Transport</keyword>
<feature type="transmembrane region" description="Helical" evidence="10">
    <location>
        <begin position="29"/>
        <end position="46"/>
    </location>
</feature>
<comment type="caution">
    <text evidence="11">The sequence shown here is derived from an EMBL/GenBank/DDBJ whole genome shotgun (WGS) entry which is preliminary data.</text>
</comment>
<evidence type="ECO:0000313" key="11">
    <source>
        <dbReference type="EMBL" id="KKF03265.1"/>
    </source>
</evidence>
<gene>
    <name evidence="11" type="ORF">WN67_04020</name>
</gene>
<evidence type="ECO:0000256" key="4">
    <source>
        <dbReference type="ARBA" id="ARBA00022475"/>
    </source>
</evidence>
<dbReference type="Pfam" id="PF00893">
    <property type="entry name" value="Multi_Drug_Res"/>
    <property type="match status" value="1"/>
</dbReference>
<dbReference type="EMBL" id="LAUZ02000015">
    <property type="protein sequence ID" value="KKF03265.1"/>
    <property type="molecule type" value="Genomic_DNA"/>
</dbReference>
<dbReference type="GO" id="GO:0005886">
    <property type="term" value="C:plasma membrane"/>
    <property type="evidence" value="ECO:0007669"/>
    <property type="project" value="UniProtKB-SubCell"/>
</dbReference>
<evidence type="ECO:0000256" key="8">
    <source>
        <dbReference type="ARBA" id="ARBA00023251"/>
    </source>
</evidence>
<dbReference type="GO" id="GO:0015297">
    <property type="term" value="F:antiporter activity"/>
    <property type="evidence" value="ECO:0007669"/>
    <property type="project" value="TreeGrafter"/>
</dbReference>
<keyword evidence="12" id="KW-1185">Reference proteome</keyword>
<dbReference type="AlphaFoldDB" id="A0A0M2K7T3"/>
<keyword evidence="4" id="KW-1003">Cell membrane</keyword>
<keyword evidence="7 10" id="KW-0472">Membrane</keyword>
<dbReference type="GO" id="GO:0046677">
    <property type="term" value="P:response to antibiotic"/>
    <property type="evidence" value="ECO:0007669"/>
    <property type="project" value="UniProtKB-KW"/>
</dbReference>
<sequence length="105" mass="11380">MQWWILGFAILSEVSATLCLKIAVDRGRPSWYLVVILGYVIAFSCLARSLSLGLPIGIAYGVWAACGVALTAIFARLFLREPLTRTMACGILVIVVGVWLVEAGH</sequence>
<keyword evidence="5 9" id="KW-0812">Transmembrane</keyword>
<evidence type="ECO:0000313" key="12">
    <source>
        <dbReference type="Proteomes" id="UP000034150"/>
    </source>
</evidence>
<reference evidence="11 12" key="1">
    <citation type="journal article" date="2015" name="Genome Announc.">
        <title>Draft Genome Sequence of Mycobacterium obuense Strain UC1, Isolated from Patient Sputum.</title>
        <authorList>
            <person name="Greninger A.L."/>
            <person name="Cunningham G."/>
            <person name="Hsu E.D."/>
            <person name="Yu J.M."/>
            <person name="Chiu C.Y."/>
            <person name="Miller S."/>
        </authorList>
    </citation>
    <scope>NUCLEOTIDE SEQUENCE [LARGE SCALE GENOMIC DNA]</scope>
    <source>
        <strain evidence="11 12">UC1</strain>
    </source>
</reference>
<dbReference type="InterPro" id="IPR000390">
    <property type="entry name" value="Small_drug/metabolite_transptr"/>
</dbReference>
<evidence type="ECO:0000256" key="6">
    <source>
        <dbReference type="ARBA" id="ARBA00022989"/>
    </source>
</evidence>